<evidence type="ECO:0000313" key="2">
    <source>
        <dbReference type="EMBL" id="KAG8464487.1"/>
    </source>
</evidence>
<proteinExistence type="predicted"/>
<dbReference type="OrthoDB" id="6132182at2759"/>
<dbReference type="Proteomes" id="UP000751190">
    <property type="component" value="Unassembled WGS sequence"/>
</dbReference>
<name>A0A8J5XI27_DIALT</name>
<gene>
    <name evidence="2" type="ORF">KFE25_003550</name>
</gene>
<reference evidence="2" key="1">
    <citation type="submission" date="2021-05" db="EMBL/GenBank/DDBJ databases">
        <title>The genome of the haptophyte Pavlova lutheri (Diacronema luteri, Pavlovales) - a model for lipid biosynthesis in eukaryotic algae.</title>
        <authorList>
            <person name="Hulatt C.J."/>
            <person name="Posewitz M.C."/>
        </authorList>
    </citation>
    <scope>NUCLEOTIDE SEQUENCE</scope>
    <source>
        <strain evidence="2">NIVA-4/92</strain>
    </source>
</reference>
<protein>
    <recommendedName>
        <fullName evidence="4">von Hippel-Lindau disease tumour suppressor beta domain-containing protein</fullName>
    </recommendedName>
</protein>
<evidence type="ECO:0000313" key="3">
    <source>
        <dbReference type="Proteomes" id="UP000751190"/>
    </source>
</evidence>
<feature type="compositionally biased region" description="Basic residues" evidence="1">
    <location>
        <begin position="391"/>
        <end position="404"/>
    </location>
</feature>
<dbReference type="Gene3D" id="2.60.40.780">
    <property type="entry name" value="von Hippel-Lindau disease tumour suppressor, beta domain"/>
    <property type="match status" value="1"/>
</dbReference>
<evidence type="ECO:0000256" key="1">
    <source>
        <dbReference type="SAM" id="MobiDB-lite"/>
    </source>
</evidence>
<accession>A0A8J5XI27</accession>
<dbReference type="InterPro" id="IPR036208">
    <property type="entry name" value="VHL_sf"/>
</dbReference>
<dbReference type="InterPro" id="IPR037140">
    <property type="entry name" value="VHL_beta_dom_sf"/>
</dbReference>
<organism evidence="2 3">
    <name type="scientific">Diacronema lutheri</name>
    <name type="common">Unicellular marine alga</name>
    <name type="synonym">Monochrysis lutheri</name>
    <dbReference type="NCBI Taxonomy" id="2081491"/>
    <lineage>
        <taxon>Eukaryota</taxon>
        <taxon>Haptista</taxon>
        <taxon>Haptophyta</taxon>
        <taxon>Pavlovophyceae</taxon>
        <taxon>Pavlovales</taxon>
        <taxon>Pavlovaceae</taxon>
        <taxon>Diacronema</taxon>
    </lineage>
</organism>
<evidence type="ECO:0008006" key="4">
    <source>
        <dbReference type="Google" id="ProtNLM"/>
    </source>
</evidence>
<dbReference type="SUPFAM" id="SSF55486">
    <property type="entry name" value="Metalloproteases ('zincins'), catalytic domain"/>
    <property type="match status" value="1"/>
</dbReference>
<sequence>MKLRSTRVVRQGKTPLLPDAERACQRLRCARQIVAVDHPFFAKAVRVRGIPVRAAKCVEDAALVVAADRLSRQLAGLPDSVIERLLTLDAAVHVIGRGQVTSDLPEHAHMKGVDGGYTAEAGVTVDQRSRGMGGLKSSCGEENLLNIDDDPCYRGRDILTHEFAHAIMDYGLPAAAVHTIRETHAAAVAAGLWTRADGSRAYAGSNASEYWAELSMWYFGSHGEFVDGGARTPAPGPAGLARYDPAGFALLGALYDGSHGAYAREAAAGAQPSRALSPLAPGAPDELRRSVGVDGAPSKLVLRNGSGRDAVLVWVDSTGGEHEYGVIPALGIQVQHTYVGHVWRIAPKPLAAAPAAHSAPAPAPALPELLVRAEEGTCVVELWADGCGRAGARRPRPRGGRRKHDSSPTE</sequence>
<dbReference type="OMA" id="HEYGVIP"/>
<dbReference type="EMBL" id="JAGTXO010000013">
    <property type="protein sequence ID" value="KAG8464487.1"/>
    <property type="molecule type" value="Genomic_DNA"/>
</dbReference>
<dbReference type="SUPFAM" id="SSF49468">
    <property type="entry name" value="VHL"/>
    <property type="match status" value="1"/>
</dbReference>
<dbReference type="AlphaFoldDB" id="A0A8J5XI27"/>
<keyword evidence="3" id="KW-1185">Reference proteome</keyword>
<feature type="region of interest" description="Disordered" evidence="1">
    <location>
        <begin position="389"/>
        <end position="410"/>
    </location>
</feature>
<comment type="caution">
    <text evidence="2">The sequence shown here is derived from an EMBL/GenBank/DDBJ whole genome shotgun (WGS) entry which is preliminary data.</text>
</comment>